<keyword evidence="3" id="KW-0418">Kinase</keyword>
<dbReference type="Proteomes" id="UP001207337">
    <property type="component" value="Unassembled WGS sequence"/>
</dbReference>
<evidence type="ECO:0008006" key="8">
    <source>
        <dbReference type="Google" id="ProtNLM"/>
    </source>
</evidence>
<organism evidence="6 7">
    <name type="scientific">Fodinibius salicampi</name>
    <dbReference type="NCBI Taxonomy" id="1920655"/>
    <lineage>
        <taxon>Bacteria</taxon>
        <taxon>Pseudomonadati</taxon>
        <taxon>Balneolota</taxon>
        <taxon>Balneolia</taxon>
        <taxon>Balneolales</taxon>
        <taxon>Balneolaceae</taxon>
        <taxon>Fodinibius</taxon>
    </lineage>
</organism>
<dbReference type="InterPro" id="IPR018484">
    <property type="entry name" value="FGGY_N"/>
</dbReference>
<keyword evidence="7" id="KW-1185">Reference proteome</keyword>
<dbReference type="CDD" id="cd07772">
    <property type="entry name" value="ASKHA_NBD_FGGY_NaCK-like"/>
    <property type="match status" value="1"/>
</dbReference>
<gene>
    <name evidence="6" type="ORF">LQ318_10290</name>
</gene>
<dbReference type="RefSeq" id="WP_265789856.1">
    <property type="nucleotide sequence ID" value="NZ_BAABRS010000002.1"/>
</dbReference>
<dbReference type="InterPro" id="IPR050406">
    <property type="entry name" value="FGGY_Carb_Kinase"/>
</dbReference>
<protein>
    <recommendedName>
        <fullName evidence="8">Sugar (Pentulose or hexulose) kinase</fullName>
    </recommendedName>
</protein>
<evidence type="ECO:0000256" key="3">
    <source>
        <dbReference type="ARBA" id="ARBA00022777"/>
    </source>
</evidence>
<dbReference type="Pfam" id="PF00370">
    <property type="entry name" value="FGGY_N"/>
    <property type="match status" value="1"/>
</dbReference>
<feature type="domain" description="Carbohydrate kinase FGGY N-terminal" evidence="4">
    <location>
        <begin position="12"/>
        <end position="198"/>
    </location>
</feature>
<dbReference type="InterPro" id="IPR049382">
    <property type="entry name" value="FGGY_C_2"/>
</dbReference>
<dbReference type="Pfam" id="PF21546">
    <property type="entry name" value="FGGY_C_2"/>
    <property type="match status" value="1"/>
</dbReference>
<comment type="similarity">
    <text evidence="1">Belongs to the FGGY kinase family.</text>
</comment>
<evidence type="ECO:0000313" key="7">
    <source>
        <dbReference type="Proteomes" id="UP001207337"/>
    </source>
</evidence>
<evidence type="ECO:0000256" key="2">
    <source>
        <dbReference type="ARBA" id="ARBA00022679"/>
    </source>
</evidence>
<dbReference type="PANTHER" id="PTHR43095">
    <property type="entry name" value="SUGAR KINASE"/>
    <property type="match status" value="1"/>
</dbReference>
<evidence type="ECO:0000313" key="6">
    <source>
        <dbReference type="EMBL" id="MCW9713295.1"/>
    </source>
</evidence>
<keyword evidence="2" id="KW-0808">Transferase</keyword>
<dbReference type="Gene3D" id="3.30.420.40">
    <property type="match status" value="2"/>
</dbReference>
<reference evidence="6 7" key="1">
    <citation type="submission" date="2021-11" db="EMBL/GenBank/DDBJ databases">
        <title>Aliifidinibius sp. nov., a new bacterium isolated from saline soil.</title>
        <authorList>
            <person name="Galisteo C."/>
            <person name="De La Haba R."/>
            <person name="Sanchez-Porro C."/>
            <person name="Ventosa A."/>
        </authorList>
    </citation>
    <scope>NUCLEOTIDE SEQUENCE [LARGE SCALE GENOMIC DNA]</scope>
    <source>
        <strain evidence="6 7">KACC 190600</strain>
    </source>
</reference>
<proteinExistence type="inferred from homology"/>
<dbReference type="InterPro" id="IPR043129">
    <property type="entry name" value="ATPase_NBD"/>
</dbReference>
<dbReference type="EMBL" id="JAJNDC010000002">
    <property type="protein sequence ID" value="MCW9713295.1"/>
    <property type="molecule type" value="Genomic_DNA"/>
</dbReference>
<name>A0ABT3PZK8_9BACT</name>
<accession>A0ABT3PZK8</accession>
<evidence type="ECO:0000256" key="1">
    <source>
        <dbReference type="ARBA" id="ARBA00009156"/>
    </source>
</evidence>
<sequence length="484" mass="55366">MTASNTIPVTAVFDIGKTNKKFFLFDEDFSVVRKQQTSLEQTTDEDGDPCEDLEVLSHWVKNKIAETLQDRTIQIRRLNFSTYGASLVHLNKNGEAVTPLYNYLKPYPEELFEQFCDTYGGKKKLSLQTASPPMGMLNSGFQLYWLKHTKPLVFQEIRHSLHLPQYLSYLVTGETSTELTSIGCHTALWDYESEEYHEWTEQEEIQPLLPSVSPVSNVWKSNYQDNEFKTGIGIHDSSAALAPYLIALDDPFMLVSTGTWSITFNPFNKESLTYQELERDALCYLNIYGDQVKAARFFLGNEYMHQRKKLHDYFNEGWQNDVSLNVELIRKRIEEDNSHQKLKLEKAYSSGPYPTDEPEEWEVETFDSYQEAYHQLMLDLVAIQAESIKLAQGSEDVKKILITGGFSQNDFYVSLLASFFPDKTVYTASLPNASALGAALVVNDIPSREIDKLNLKSKLGMKRHQPVEGLNLQGYSWVRLGQAK</sequence>
<evidence type="ECO:0000259" key="5">
    <source>
        <dbReference type="Pfam" id="PF21546"/>
    </source>
</evidence>
<evidence type="ECO:0000259" key="4">
    <source>
        <dbReference type="Pfam" id="PF00370"/>
    </source>
</evidence>
<feature type="domain" description="Carbohydrate kinase FGGY C-terminal" evidence="5">
    <location>
        <begin position="250"/>
        <end position="443"/>
    </location>
</feature>
<comment type="caution">
    <text evidence="6">The sequence shown here is derived from an EMBL/GenBank/DDBJ whole genome shotgun (WGS) entry which is preliminary data.</text>
</comment>
<dbReference type="SUPFAM" id="SSF53067">
    <property type="entry name" value="Actin-like ATPase domain"/>
    <property type="match status" value="2"/>
</dbReference>